<dbReference type="CDD" id="cd02440">
    <property type="entry name" value="AdoMet_MTases"/>
    <property type="match status" value="1"/>
</dbReference>
<comment type="caution">
    <text evidence="2">The sequence shown here is derived from an EMBL/GenBank/DDBJ whole genome shotgun (WGS) entry which is preliminary data.</text>
</comment>
<dbReference type="AlphaFoldDB" id="A0A0G1Q8G7"/>
<organism evidence="2 3">
    <name type="scientific">Candidatus Magasanikbacteria bacterium GW2011_GWC2_45_8</name>
    <dbReference type="NCBI Taxonomy" id="1619050"/>
    <lineage>
        <taxon>Bacteria</taxon>
        <taxon>Candidatus Magasanikiibacteriota</taxon>
    </lineage>
</organism>
<dbReference type="Proteomes" id="UP000034911">
    <property type="component" value="Unassembled WGS sequence"/>
</dbReference>
<proteinExistence type="predicted"/>
<dbReference type="EMBL" id="LCLH01000007">
    <property type="protein sequence ID" value="KKU14033.1"/>
    <property type="molecule type" value="Genomic_DNA"/>
</dbReference>
<dbReference type="Gene3D" id="3.40.50.150">
    <property type="entry name" value="Vaccinia Virus protein VP39"/>
    <property type="match status" value="1"/>
</dbReference>
<reference evidence="2 3" key="1">
    <citation type="journal article" date="2015" name="Nature">
        <title>rRNA introns, odd ribosomes, and small enigmatic genomes across a large radiation of phyla.</title>
        <authorList>
            <person name="Brown C.T."/>
            <person name="Hug L.A."/>
            <person name="Thomas B.C."/>
            <person name="Sharon I."/>
            <person name="Castelle C.J."/>
            <person name="Singh A."/>
            <person name="Wilkins M.J."/>
            <person name="Williams K.H."/>
            <person name="Banfield J.F."/>
        </authorList>
    </citation>
    <scope>NUCLEOTIDE SEQUENCE [LARGE SCALE GENOMIC DNA]</scope>
</reference>
<feature type="domain" description="Ribosomal RNA large subunit methyltransferase K/L-like methyltransferase" evidence="1">
    <location>
        <begin position="193"/>
        <end position="344"/>
    </location>
</feature>
<accession>A0A0G1Q8G7</accession>
<dbReference type="STRING" id="1619050.UX20_C0007G0011"/>
<evidence type="ECO:0000313" key="2">
    <source>
        <dbReference type="EMBL" id="KKU14033.1"/>
    </source>
</evidence>
<evidence type="ECO:0000313" key="3">
    <source>
        <dbReference type="Proteomes" id="UP000034911"/>
    </source>
</evidence>
<evidence type="ECO:0000259" key="1">
    <source>
        <dbReference type="Pfam" id="PF01170"/>
    </source>
</evidence>
<dbReference type="SUPFAM" id="SSF53335">
    <property type="entry name" value="S-adenosyl-L-methionine-dependent methyltransferases"/>
    <property type="match status" value="1"/>
</dbReference>
<dbReference type="InterPro" id="IPR000241">
    <property type="entry name" value="RlmKL-like_Mtase"/>
</dbReference>
<gene>
    <name evidence="2" type="ORF">UX20_C0007G0011</name>
</gene>
<dbReference type="GO" id="GO:0030488">
    <property type="term" value="P:tRNA methylation"/>
    <property type="evidence" value="ECO:0007669"/>
    <property type="project" value="TreeGrafter"/>
</dbReference>
<sequence length="398" mass="44894">MSYWYSFILGRTQKLSIAELQYVLPVHTSFSVIESSAHFFVIETPSPIDTKELMRMLGGTIKIGEGLQVLPHAQNLAYELAQIIVKRLAKEQKIYFGLSVYSPLPAGINPFKLGLEIKTILKETFEHSSRLVSSREPTLSSVVIATNKLLSDRGAELQLFVIKNKLYVARTDTVQDFADFGKRDFERPAADPKSGMLPPKVARIMLNLAQVKEGETILDPFCGSGTILMEAALLRPHNKLYGSDLSARAIKDTQINFNWLKHEYSLVSEHPSLSQNPIETLDAKLPHHSIDVIITEPFLGPPLRGTTNKTSLDRILNDLNPLYEKMLFVFSTLLKPHGRVVMVWPVFAYQKSWLDLPAFSMIKKYFDFEPLSPHSAGILYARPDQKVGRLIVKFKPKT</sequence>
<name>A0A0G1Q8G7_9BACT</name>
<dbReference type="InterPro" id="IPR029063">
    <property type="entry name" value="SAM-dependent_MTases_sf"/>
</dbReference>
<dbReference type="GO" id="GO:0016423">
    <property type="term" value="F:tRNA (guanine) methyltransferase activity"/>
    <property type="evidence" value="ECO:0007669"/>
    <property type="project" value="TreeGrafter"/>
</dbReference>
<dbReference type="PANTHER" id="PTHR14911:SF13">
    <property type="entry name" value="TRNA (GUANINE(6)-N2)-METHYLTRANSFERASE THUMP3"/>
    <property type="match status" value="1"/>
</dbReference>
<dbReference type="Pfam" id="PF01170">
    <property type="entry name" value="UPF0020"/>
    <property type="match status" value="1"/>
</dbReference>
<protein>
    <recommendedName>
        <fullName evidence="1">Ribosomal RNA large subunit methyltransferase K/L-like methyltransferase domain-containing protein</fullName>
    </recommendedName>
</protein>
<dbReference type="PANTHER" id="PTHR14911">
    <property type="entry name" value="THUMP DOMAIN-CONTAINING"/>
    <property type="match status" value="1"/>
</dbReference>